<dbReference type="SUPFAM" id="SSF55931">
    <property type="entry name" value="Glutamine synthetase/guanido kinase"/>
    <property type="match status" value="1"/>
</dbReference>
<comment type="catalytic activity">
    <reaction evidence="4 5">
        <text>L-cysteine + L-glutamate + ATP = gamma-L-glutamyl-L-cysteine + ADP + phosphate + H(+)</text>
        <dbReference type="Rhea" id="RHEA:13285"/>
        <dbReference type="ChEBI" id="CHEBI:15378"/>
        <dbReference type="ChEBI" id="CHEBI:29985"/>
        <dbReference type="ChEBI" id="CHEBI:30616"/>
        <dbReference type="ChEBI" id="CHEBI:35235"/>
        <dbReference type="ChEBI" id="CHEBI:43474"/>
        <dbReference type="ChEBI" id="CHEBI:58173"/>
        <dbReference type="ChEBI" id="CHEBI:456216"/>
        <dbReference type="EC" id="6.3.2.2"/>
    </reaction>
</comment>
<dbReference type="GO" id="GO:0004357">
    <property type="term" value="F:glutamate-cysteine ligase activity"/>
    <property type="evidence" value="ECO:0007669"/>
    <property type="project" value="UniProtKB-EC"/>
</dbReference>
<dbReference type="InterPro" id="IPR014746">
    <property type="entry name" value="Gln_synth/guanido_kin_cat_dom"/>
</dbReference>
<evidence type="ECO:0000256" key="1">
    <source>
        <dbReference type="ARBA" id="ARBA00022598"/>
    </source>
</evidence>
<keyword evidence="2 5" id="KW-0547">Nucleotide-binding</keyword>
<evidence type="ECO:0000313" key="8">
    <source>
        <dbReference type="Proteomes" id="UP001610631"/>
    </source>
</evidence>
<feature type="domain" description="Transposase IS701-like DDE" evidence="6">
    <location>
        <begin position="7"/>
        <end position="179"/>
    </location>
</feature>
<evidence type="ECO:0000313" key="7">
    <source>
        <dbReference type="EMBL" id="MFH7596448.1"/>
    </source>
</evidence>
<keyword evidence="1 5" id="KW-0436">Ligase</keyword>
<reference evidence="7 8" key="1">
    <citation type="submission" date="2024-03" db="EMBL/GenBank/DDBJ databases">
        <title>Whole genome sequencing of Streptomyces racemochromogenes, to identify antimicrobial biosynthetic gene clusters.</title>
        <authorList>
            <person name="Suryawanshi P."/>
            <person name="Krishnaraj P.U."/>
            <person name="Arun Y.P."/>
            <person name="Suryawanshi M.P."/>
            <person name="Rakshit O."/>
        </authorList>
    </citation>
    <scope>NUCLEOTIDE SEQUENCE [LARGE SCALE GENOMIC DNA]</scope>
    <source>
        <strain evidence="7 8">AUDT626</strain>
    </source>
</reference>
<dbReference type="Pfam" id="PF04107">
    <property type="entry name" value="GCS2"/>
    <property type="match status" value="1"/>
</dbReference>
<keyword evidence="3 5" id="KW-0067">ATP-binding</keyword>
<dbReference type="InterPro" id="IPR011793">
    <property type="entry name" value="YbdK"/>
</dbReference>
<sequence length="562" mass="60033">MRVVRPQVWVVDDTGSPKDGTASPGVARQYSGTLGTVGNGQIGVSVHAASDAASCPLSWRLFLAAAWDGPDAEAGRRACKIPDTAHPRAKWQLALDMLDELDGNGVRPAVLAADTRYGAHADLRRGPEDRGQARVLQVKAEMTAYGEDAEPHQPPAASRQPPAAATVEQTREEHWNAPHCVVTGLHLGDHIRFGVPPSMITVGVEEEYLLVNPLTLLPTPLVQQVRATACLTPIAGEREVQDELLQAQIEVATPVCTALVEVGGHLLRLRQAVAAAAQANGCRIAVSATAPVRSASPVPITSTARYVKMQEEARLLVDEQLICGIHVHVGVPDRETGVAVLNRLRVWLPTLLAMSANGPLWDGRDTGFASWRTIVFGRWPVSGPPPHFAGLADYEARAEALVKPGVIPDRGQLYWHARLSERYPTVEVRCCDVQLEADDAVILAGVVRGLAATALAEEKAGVALAPCRAELLQAATWHAARHGLGSTLVDPAGRLRSSGDVLNALLRYIGPALEENGDHREVTSLVHRLRQRGTAADRQRRALAEAGLPGVRDLITAGATTA</sequence>
<evidence type="ECO:0000256" key="4">
    <source>
        <dbReference type="ARBA" id="ARBA00048819"/>
    </source>
</evidence>
<accession>A0ABW7PDK1</accession>
<comment type="function">
    <text evidence="5">ATP-dependent carboxylate-amine ligase which exhibits weak glutamate--cysteine ligase activity.</text>
</comment>
<dbReference type="PANTHER" id="PTHR36510:SF1">
    <property type="entry name" value="GLUTAMATE--CYSTEINE LIGASE 2-RELATED"/>
    <property type="match status" value="1"/>
</dbReference>
<comment type="caution">
    <text evidence="7">The sequence shown here is derived from an EMBL/GenBank/DDBJ whole genome shotgun (WGS) entry which is preliminary data.</text>
</comment>
<keyword evidence="8" id="KW-1185">Reference proteome</keyword>
<dbReference type="InterPro" id="IPR050141">
    <property type="entry name" value="GCL_type2/YbdK_subfam"/>
</dbReference>
<evidence type="ECO:0000256" key="3">
    <source>
        <dbReference type="ARBA" id="ARBA00022840"/>
    </source>
</evidence>
<dbReference type="EMBL" id="JBBDHD010000032">
    <property type="protein sequence ID" value="MFH7596448.1"/>
    <property type="molecule type" value="Genomic_DNA"/>
</dbReference>
<dbReference type="RefSeq" id="WP_395510285.1">
    <property type="nucleotide sequence ID" value="NZ_JBBDHD010000032.1"/>
</dbReference>
<evidence type="ECO:0000256" key="5">
    <source>
        <dbReference type="HAMAP-Rule" id="MF_01609"/>
    </source>
</evidence>
<dbReference type="InterPro" id="IPR006336">
    <property type="entry name" value="GCS2"/>
</dbReference>
<protein>
    <recommendedName>
        <fullName evidence="5">Putative glutamate--cysteine ligase 2</fullName>
        <ecNumber evidence="5">6.3.2.2</ecNumber>
    </recommendedName>
    <alternativeName>
        <fullName evidence="5">Gamma-glutamylcysteine synthetase 2</fullName>
        <shortName evidence="5">GCS 2</shortName>
        <shortName evidence="5">Gamma-GCS 2</shortName>
    </alternativeName>
</protein>
<evidence type="ECO:0000256" key="2">
    <source>
        <dbReference type="ARBA" id="ARBA00022741"/>
    </source>
</evidence>
<gene>
    <name evidence="7" type="ORF">WDV06_15295</name>
</gene>
<proteinExistence type="inferred from homology"/>
<dbReference type="PANTHER" id="PTHR36510">
    <property type="entry name" value="GLUTAMATE--CYSTEINE LIGASE 2-RELATED"/>
    <property type="match status" value="1"/>
</dbReference>
<dbReference type="Gene3D" id="3.30.590.20">
    <property type="match status" value="1"/>
</dbReference>
<dbReference type="NCBIfam" id="TIGR02050">
    <property type="entry name" value="gshA_cyan_rel"/>
    <property type="match status" value="1"/>
</dbReference>
<organism evidence="7 8">
    <name type="scientific">Streptomyces racemochromogenes</name>
    <dbReference type="NCBI Taxonomy" id="67353"/>
    <lineage>
        <taxon>Bacteria</taxon>
        <taxon>Bacillati</taxon>
        <taxon>Actinomycetota</taxon>
        <taxon>Actinomycetes</taxon>
        <taxon>Kitasatosporales</taxon>
        <taxon>Streptomycetaceae</taxon>
        <taxon>Streptomyces</taxon>
    </lineage>
</organism>
<name>A0ABW7PDK1_9ACTN</name>
<dbReference type="Pfam" id="PF13546">
    <property type="entry name" value="DDE_5"/>
    <property type="match status" value="1"/>
</dbReference>
<comment type="similarity">
    <text evidence="5">Belongs to the glutamate--cysteine ligase type 2 family. YbdK subfamily.</text>
</comment>
<dbReference type="EC" id="6.3.2.2" evidence="5"/>
<dbReference type="NCBIfam" id="NF010041">
    <property type="entry name" value="PRK13517.1-1"/>
    <property type="match status" value="1"/>
</dbReference>
<evidence type="ECO:0000259" key="6">
    <source>
        <dbReference type="Pfam" id="PF13546"/>
    </source>
</evidence>
<dbReference type="HAMAP" id="MF_01609">
    <property type="entry name" value="Glu_cys_ligase_2"/>
    <property type="match status" value="1"/>
</dbReference>
<dbReference type="InterPro" id="IPR038721">
    <property type="entry name" value="IS701-like_DDE_dom"/>
</dbReference>
<dbReference type="Proteomes" id="UP001610631">
    <property type="component" value="Unassembled WGS sequence"/>
</dbReference>